<sequence>LSQDPSCGKPSRGQKPKHVVLRIMQKLDIIKHLEKGENKNRMMQEFSVGLSAICDIKTGKAIELCHTLRKPKLEQLDKILYKWFVLKCSEGAPLLLCVCVRTHTHTVYCFVNLYIYI</sequence>
<feature type="domain" description="HTH psq-type" evidence="1">
    <location>
        <begin position="15"/>
        <end position="60"/>
    </location>
</feature>
<dbReference type="Ensembl" id="ENSCPRT00005001169.1">
    <property type="protein sequence ID" value="ENSCPRP00005001001.1"/>
    <property type="gene ID" value="ENSCPRG00005000774.1"/>
</dbReference>
<dbReference type="GO" id="GO:0003677">
    <property type="term" value="F:DNA binding"/>
    <property type="evidence" value="ECO:0007669"/>
    <property type="project" value="InterPro"/>
</dbReference>
<protein>
    <recommendedName>
        <fullName evidence="1">HTH psq-type domain-containing protein</fullName>
    </recommendedName>
</protein>
<keyword evidence="3" id="KW-1185">Reference proteome</keyword>
<name>A0A7M4DWU8_CROPO</name>
<proteinExistence type="predicted"/>
<evidence type="ECO:0000259" key="1">
    <source>
        <dbReference type="Pfam" id="PF04218"/>
    </source>
</evidence>
<dbReference type="InterPro" id="IPR007889">
    <property type="entry name" value="HTH_Psq"/>
</dbReference>
<dbReference type="AlphaFoldDB" id="A0A7M4DWU8"/>
<reference evidence="2" key="1">
    <citation type="submission" date="2025-08" db="UniProtKB">
        <authorList>
            <consortium name="Ensembl"/>
        </authorList>
    </citation>
    <scope>IDENTIFICATION</scope>
</reference>
<accession>A0A7M4DWU8</accession>
<organism evidence="2 3">
    <name type="scientific">Crocodylus porosus</name>
    <name type="common">Saltwater crocodile</name>
    <name type="synonym">Estuarine crocodile</name>
    <dbReference type="NCBI Taxonomy" id="8502"/>
    <lineage>
        <taxon>Eukaryota</taxon>
        <taxon>Metazoa</taxon>
        <taxon>Chordata</taxon>
        <taxon>Craniata</taxon>
        <taxon>Vertebrata</taxon>
        <taxon>Euteleostomi</taxon>
        <taxon>Archelosauria</taxon>
        <taxon>Archosauria</taxon>
        <taxon>Crocodylia</taxon>
        <taxon>Longirostres</taxon>
        <taxon>Crocodylidae</taxon>
        <taxon>Crocodylus</taxon>
    </lineage>
</organism>
<dbReference type="Proteomes" id="UP000594220">
    <property type="component" value="Unplaced"/>
</dbReference>
<reference evidence="2" key="2">
    <citation type="submission" date="2025-09" db="UniProtKB">
        <authorList>
            <consortium name="Ensembl"/>
        </authorList>
    </citation>
    <scope>IDENTIFICATION</scope>
</reference>
<evidence type="ECO:0000313" key="2">
    <source>
        <dbReference type="Ensembl" id="ENSCPRP00005001001.1"/>
    </source>
</evidence>
<dbReference type="Pfam" id="PF04218">
    <property type="entry name" value="CENP-B_N"/>
    <property type="match status" value="1"/>
</dbReference>
<evidence type="ECO:0000313" key="3">
    <source>
        <dbReference type="Proteomes" id="UP000594220"/>
    </source>
</evidence>